<reference evidence="1 2" key="1">
    <citation type="journal article" date="2012" name="Genome Biol.">
        <title>Genome and low-iron response of an oceanic diatom adapted to chronic iron limitation.</title>
        <authorList>
            <person name="Lommer M."/>
            <person name="Specht M."/>
            <person name="Roy A.S."/>
            <person name="Kraemer L."/>
            <person name="Andreson R."/>
            <person name="Gutowska M.A."/>
            <person name="Wolf J."/>
            <person name="Bergner S.V."/>
            <person name="Schilhabel M.B."/>
            <person name="Klostermeier U.C."/>
            <person name="Beiko R.G."/>
            <person name="Rosenstiel P."/>
            <person name="Hippler M."/>
            <person name="Laroche J."/>
        </authorList>
    </citation>
    <scope>NUCLEOTIDE SEQUENCE [LARGE SCALE GENOMIC DNA]</scope>
    <source>
        <strain evidence="1 2">CCMP1005</strain>
    </source>
</reference>
<sequence>MNYAEDRLDRRSRRTSVRNVHGDIAVDLQRAEDTFERLRGTSTPTVSAELRSAHELAGKALRDKGANAEATRHFGLAWKFAREGEDEWAAVGDYAQMCELAGYPEIGALALLFCHSGGRLAGLADAESDLQADPTIACYIAFPPMNTVINKILDSFESFSDQIQTIGILTTASDVLGALSISHKGQKGDAGDQLKRMRDFIMRQDQSPVEVPCVLQFWDGEGNSSRSMPPVIQLLLLKLLFSSPFGGPFLELACLSMAFLPLHFPTVGPVGRMMARNYKSHWAYYVFIRYLILGEKIKKHRLAADKALIRHRPVWDTVLVNSDGISCDKMQCRLSDHCRRVLNELSTDGKGSSVTISAPALAIAPLYVIGDSHVLSLAWQTIKIGHSRRILIPYPATGLKAWHVRQSTKFFTHSNLHTVLRRLPFTNTDKRRTIILSAGEVGLTMSDDRLKTLLSDVSSLKIDCREGIGGSLIQGYYNDCSDAVTRTVEEYLNAVASLAEQYTIQILIMPVAPHAYRSEKNGKSTGRAARRQTTHLFNQTLRHELLSPGKKKYDYIFLLDYEEFLHEDDANSPTGYVLNRAYNADFTHV</sequence>
<gene>
    <name evidence="1" type="ORF">THAOC_14530</name>
</gene>
<dbReference type="AlphaFoldDB" id="K0SHD8"/>
<evidence type="ECO:0000313" key="2">
    <source>
        <dbReference type="Proteomes" id="UP000266841"/>
    </source>
</evidence>
<comment type="caution">
    <text evidence="1">The sequence shown here is derived from an EMBL/GenBank/DDBJ whole genome shotgun (WGS) entry which is preliminary data.</text>
</comment>
<dbReference type="EMBL" id="AGNL01016965">
    <property type="protein sequence ID" value="EJK64710.1"/>
    <property type="molecule type" value="Genomic_DNA"/>
</dbReference>
<proteinExistence type="predicted"/>
<evidence type="ECO:0000313" key="1">
    <source>
        <dbReference type="EMBL" id="EJK64710.1"/>
    </source>
</evidence>
<dbReference type="Proteomes" id="UP000266841">
    <property type="component" value="Unassembled WGS sequence"/>
</dbReference>
<protein>
    <submittedName>
        <fullName evidence="1">Uncharacterized protein</fullName>
    </submittedName>
</protein>
<dbReference type="OrthoDB" id="46279at2759"/>
<dbReference type="eggNOG" id="ENOG502QXRP">
    <property type="taxonomic scope" value="Eukaryota"/>
</dbReference>
<organism evidence="1 2">
    <name type="scientific">Thalassiosira oceanica</name>
    <name type="common">Marine diatom</name>
    <dbReference type="NCBI Taxonomy" id="159749"/>
    <lineage>
        <taxon>Eukaryota</taxon>
        <taxon>Sar</taxon>
        <taxon>Stramenopiles</taxon>
        <taxon>Ochrophyta</taxon>
        <taxon>Bacillariophyta</taxon>
        <taxon>Coscinodiscophyceae</taxon>
        <taxon>Thalassiosirophycidae</taxon>
        <taxon>Thalassiosirales</taxon>
        <taxon>Thalassiosiraceae</taxon>
        <taxon>Thalassiosira</taxon>
    </lineage>
</organism>
<dbReference type="OMA" id="YKSHWAY"/>
<accession>K0SHD8</accession>
<name>K0SHD8_THAOC</name>
<keyword evidence="2" id="KW-1185">Reference proteome</keyword>